<organism evidence="4 5">
    <name type="scientific">Mycobacterium numidiamassiliense</name>
    <dbReference type="NCBI Taxonomy" id="1841861"/>
    <lineage>
        <taxon>Bacteria</taxon>
        <taxon>Bacillati</taxon>
        <taxon>Actinomycetota</taxon>
        <taxon>Actinomycetes</taxon>
        <taxon>Mycobacteriales</taxon>
        <taxon>Mycobacteriaceae</taxon>
        <taxon>Mycobacterium</taxon>
    </lineage>
</organism>
<reference evidence="4 5" key="1">
    <citation type="submission" date="2017-01" db="EMBL/GenBank/DDBJ databases">
        <authorList>
            <consortium name="Urmite Genomes"/>
        </authorList>
    </citation>
    <scope>NUCLEOTIDE SEQUENCE [LARGE SCALE GENOMIC DNA]</scope>
    <source>
        <strain evidence="4 5">AB215</strain>
    </source>
</reference>
<protein>
    <recommendedName>
        <fullName evidence="3">HTH tetR-type domain-containing protein</fullName>
    </recommendedName>
</protein>
<dbReference type="AlphaFoldDB" id="A0A2U3P2Y9"/>
<dbReference type="STRING" id="1841861.GCA_900157365_04501"/>
<keyword evidence="5" id="KW-1185">Reference proteome</keyword>
<feature type="DNA-binding region" description="H-T-H motif" evidence="2">
    <location>
        <begin position="18"/>
        <end position="37"/>
    </location>
</feature>
<dbReference type="Pfam" id="PF17940">
    <property type="entry name" value="TetR_C_31"/>
    <property type="match status" value="1"/>
</dbReference>
<feature type="non-terminal residue" evidence="4">
    <location>
        <position position="1"/>
    </location>
</feature>
<evidence type="ECO:0000313" key="5">
    <source>
        <dbReference type="Proteomes" id="UP000240424"/>
    </source>
</evidence>
<feature type="domain" description="HTH tetR-type" evidence="3">
    <location>
        <begin position="1"/>
        <end position="55"/>
    </location>
</feature>
<dbReference type="PROSITE" id="PS50977">
    <property type="entry name" value="HTH_TETR_2"/>
    <property type="match status" value="1"/>
</dbReference>
<dbReference type="SUPFAM" id="SSF46689">
    <property type="entry name" value="Homeodomain-like"/>
    <property type="match status" value="1"/>
</dbReference>
<name>A0A2U3P2Y9_9MYCO</name>
<dbReference type="GO" id="GO:0003677">
    <property type="term" value="F:DNA binding"/>
    <property type="evidence" value="ECO:0007669"/>
    <property type="project" value="UniProtKB-UniRule"/>
</dbReference>
<dbReference type="InterPro" id="IPR001647">
    <property type="entry name" value="HTH_TetR"/>
</dbReference>
<dbReference type="Pfam" id="PF00440">
    <property type="entry name" value="TetR_N"/>
    <property type="match status" value="1"/>
</dbReference>
<proteinExistence type="predicted"/>
<keyword evidence="1 2" id="KW-0238">DNA-binding</keyword>
<evidence type="ECO:0000313" key="4">
    <source>
        <dbReference type="EMBL" id="SPM38123.1"/>
    </source>
</evidence>
<sequence>LCDAAVEVLAQEGARGLTHRKVERRAGLPDGTTSSYFPTRSALLRATAERVAELDVADFEAVTTQPSSEPAAATTLSLLAEMVMRSAAGPALNRSRARYELALHAHRDAVLRAAFDDAIAGFVALSEQAVTQVQPDGFIDRELVEQQARAVTTFINGVMVRQVLGPRPVDSAEELTRLLHALVAGIAASHHVHADQV</sequence>
<accession>A0A2U3P2Y9</accession>
<evidence type="ECO:0000256" key="2">
    <source>
        <dbReference type="PROSITE-ProRule" id="PRU00335"/>
    </source>
</evidence>
<dbReference type="EMBL" id="FUEZ01000003">
    <property type="protein sequence ID" value="SPM38123.1"/>
    <property type="molecule type" value="Genomic_DNA"/>
</dbReference>
<dbReference type="Proteomes" id="UP000240424">
    <property type="component" value="Unassembled WGS sequence"/>
</dbReference>
<evidence type="ECO:0000259" key="3">
    <source>
        <dbReference type="PROSITE" id="PS50977"/>
    </source>
</evidence>
<gene>
    <name evidence="4" type="ORF">MNAB215_299</name>
</gene>
<dbReference type="InterPro" id="IPR009057">
    <property type="entry name" value="Homeodomain-like_sf"/>
</dbReference>
<dbReference type="InterPro" id="IPR041583">
    <property type="entry name" value="TetR_C_31"/>
</dbReference>
<dbReference type="InterPro" id="IPR036271">
    <property type="entry name" value="Tet_transcr_reg_TetR-rel_C_sf"/>
</dbReference>
<evidence type="ECO:0000256" key="1">
    <source>
        <dbReference type="ARBA" id="ARBA00023125"/>
    </source>
</evidence>
<dbReference type="Gene3D" id="1.10.357.10">
    <property type="entry name" value="Tetracycline Repressor, domain 2"/>
    <property type="match status" value="1"/>
</dbReference>
<dbReference type="SUPFAM" id="SSF48498">
    <property type="entry name" value="Tetracyclin repressor-like, C-terminal domain"/>
    <property type="match status" value="1"/>
</dbReference>